<dbReference type="InterPro" id="IPR006016">
    <property type="entry name" value="UspA"/>
</dbReference>
<dbReference type="Pfam" id="PF00582">
    <property type="entry name" value="Usp"/>
    <property type="match status" value="1"/>
</dbReference>
<proteinExistence type="predicted"/>
<reference evidence="2 3" key="1">
    <citation type="submission" date="2016-12" db="EMBL/GenBank/DDBJ databases">
        <title>Trade-off between light-utilization and light-protection in marine flavobacteria.</title>
        <authorList>
            <person name="Kumagai Y."/>
            <person name="Yoshizawa S."/>
            <person name="Kogure K."/>
            <person name="Iwasaki W."/>
        </authorList>
    </citation>
    <scope>NUCLEOTIDE SEQUENCE [LARGE SCALE GENOMIC DNA]</scope>
    <source>
        <strain evidence="2 3">KCTC 12100</strain>
    </source>
</reference>
<protein>
    <submittedName>
        <fullName evidence="2">Universal stress protein</fullName>
    </submittedName>
</protein>
<dbReference type="RefSeq" id="WP_105048664.1">
    <property type="nucleotide sequence ID" value="NZ_CP150661.1"/>
</dbReference>
<dbReference type="Gene3D" id="3.40.50.12370">
    <property type="match status" value="1"/>
</dbReference>
<dbReference type="Proteomes" id="UP000247345">
    <property type="component" value="Unassembled WGS sequence"/>
</dbReference>
<organism evidence="2 3">
    <name type="scientific">Polaribacter butkevichii</name>
    <dbReference type="NCBI Taxonomy" id="218490"/>
    <lineage>
        <taxon>Bacteria</taxon>
        <taxon>Pseudomonadati</taxon>
        <taxon>Bacteroidota</taxon>
        <taxon>Flavobacteriia</taxon>
        <taxon>Flavobacteriales</taxon>
        <taxon>Flavobacteriaceae</taxon>
    </lineage>
</organism>
<evidence type="ECO:0000313" key="3">
    <source>
        <dbReference type="Proteomes" id="UP000247345"/>
    </source>
</evidence>
<gene>
    <name evidence="2" type="ORF">BTO14_06890</name>
</gene>
<comment type="caution">
    <text evidence="2">The sequence shown here is derived from an EMBL/GenBank/DDBJ whole genome shotgun (WGS) entry which is preliminary data.</text>
</comment>
<sequence length="269" mass="30308">MSIIVATNFSKLSENAVLYAAALAQEFNTKLVLFNTFRLPVHVANSRLPASSVDHFFQINKNKLKENALKISKEFNIEVSYKSSYTNLEEEVDSLMKLYKARFIVIGMSPKSLEQNLLGNPTTTLISMKEFPVLAIPLCAKFKGIKNILFACDLLEGVPLKTLAKLRQVSLSLKAIVTVFYVDKKVEELQTEINTNLDKELEDVTLLYKNVKSNSVIDAIEAEVKKSNSDLLVMMPKRYGFWESILHKSKTRMMASGLNIPLLSIPIKK</sequence>
<feature type="domain" description="UspA" evidence="1">
    <location>
        <begin position="2"/>
        <end position="137"/>
    </location>
</feature>
<dbReference type="EMBL" id="MSCK01000001">
    <property type="protein sequence ID" value="PQJ72997.1"/>
    <property type="molecule type" value="Genomic_DNA"/>
</dbReference>
<dbReference type="AlphaFoldDB" id="A0A2P6CDM7"/>
<dbReference type="OrthoDB" id="9788959at2"/>
<evidence type="ECO:0000313" key="2">
    <source>
        <dbReference type="EMBL" id="PQJ72997.1"/>
    </source>
</evidence>
<evidence type="ECO:0000259" key="1">
    <source>
        <dbReference type="Pfam" id="PF00582"/>
    </source>
</evidence>
<accession>A0A2P6CDM7</accession>
<name>A0A2P6CDM7_9FLAO</name>
<keyword evidence="3" id="KW-1185">Reference proteome</keyword>
<dbReference type="SUPFAM" id="SSF52402">
    <property type="entry name" value="Adenine nucleotide alpha hydrolases-like"/>
    <property type="match status" value="2"/>
</dbReference>
<dbReference type="CDD" id="cd00293">
    <property type="entry name" value="USP-like"/>
    <property type="match status" value="1"/>
</dbReference>